<dbReference type="AlphaFoldDB" id="A0ABD0VWM5"/>
<proteinExistence type="predicted"/>
<reference evidence="1 2" key="1">
    <citation type="journal article" date="2024" name="Plant Biotechnol. J.">
        <title>Dendrobium thyrsiflorum genome and its molecular insights into genes involved in important horticultural traits.</title>
        <authorList>
            <person name="Chen B."/>
            <person name="Wang J.Y."/>
            <person name="Zheng P.J."/>
            <person name="Li K.L."/>
            <person name="Liang Y.M."/>
            <person name="Chen X.F."/>
            <person name="Zhang C."/>
            <person name="Zhao X."/>
            <person name="He X."/>
            <person name="Zhang G.Q."/>
            <person name="Liu Z.J."/>
            <person name="Xu Q."/>
        </authorList>
    </citation>
    <scope>NUCLEOTIDE SEQUENCE [LARGE SCALE GENOMIC DNA]</scope>
    <source>
        <strain evidence="1">GZMU011</strain>
    </source>
</reference>
<protein>
    <submittedName>
        <fullName evidence="1">Uncharacterized protein</fullName>
    </submittedName>
</protein>
<dbReference type="Proteomes" id="UP001552299">
    <property type="component" value="Unassembled WGS sequence"/>
</dbReference>
<accession>A0ABD0VWM5</accession>
<dbReference type="EMBL" id="JANQDX010000002">
    <property type="protein sequence ID" value="KAL0927131.1"/>
    <property type="molecule type" value="Genomic_DNA"/>
</dbReference>
<evidence type="ECO:0000313" key="1">
    <source>
        <dbReference type="EMBL" id="KAL0927131.1"/>
    </source>
</evidence>
<comment type="caution">
    <text evidence="1">The sequence shown here is derived from an EMBL/GenBank/DDBJ whole genome shotgun (WGS) entry which is preliminary data.</text>
</comment>
<organism evidence="1 2">
    <name type="scientific">Dendrobium thyrsiflorum</name>
    <name type="common">Pinecone-like raceme dendrobium</name>
    <name type="synonym">Orchid</name>
    <dbReference type="NCBI Taxonomy" id="117978"/>
    <lineage>
        <taxon>Eukaryota</taxon>
        <taxon>Viridiplantae</taxon>
        <taxon>Streptophyta</taxon>
        <taxon>Embryophyta</taxon>
        <taxon>Tracheophyta</taxon>
        <taxon>Spermatophyta</taxon>
        <taxon>Magnoliopsida</taxon>
        <taxon>Liliopsida</taxon>
        <taxon>Asparagales</taxon>
        <taxon>Orchidaceae</taxon>
        <taxon>Epidendroideae</taxon>
        <taxon>Malaxideae</taxon>
        <taxon>Dendrobiinae</taxon>
        <taxon>Dendrobium</taxon>
    </lineage>
</organism>
<sequence>MTSYANYGLFDLHRQTKVFPTSIACRLQSLRSLLPIMVLLTSVAKQQSFRPSSPVNKGQCVPAGFQTIQGKKWKNQLNSTLEKNPYRFSVSDATPLDVPIQHFERFIKTRDAHKHAIDLRLEDFASDLCTVLLALPLDGICYSIGDNIFTFLDAFSFN</sequence>
<name>A0ABD0VWM5_DENTH</name>
<evidence type="ECO:0000313" key="2">
    <source>
        <dbReference type="Proteomes" id="UP001552299"/>
    </source>
</evidence>
<keyword evidence="2" id="KW-1185">Reference proteome</keyword>
<gene>
    <name evidence="1" type="ORF">M5K25_001290</name>
</gene>